<dbReference type="RefSeq" id="WP_049464837.1">
    <property type="nucleotide sequence ID" value="NZ_AP024684.1"/>
</dbReference>
<protein>
    <submittedName>
        <fullName evidence="6">Lytic enzyme</fullName>
    </submittedName>
</protein>
<dbReference type="Gene3D" id="1.10.530.10">
    <property type="match status" value="1"/>
</dbReference>
<dbReference type="GO" id="GO:0006032">
    <property type="term" value="P:chitin catabolic process"/>
    <property type="evidence" value="ECO:0007669"/>
    <property type="project" value="InterPro"/>
</dbReference>
<reference evidence="6 7" key="1">
    <citation type="submission" date="2017-06" db="EMBL/GenBank/DDBJ databases">
        <authorList>
            <person name="Kim H.J."/>
            <person name="Triplett B.A."/>
        </authorList>
    </citation>
    <scope>NUCLEOTIDE SEQUENCE [LARGE SCALE GENOMIC DNA]</scope>
    <source>
        <strain evidence="6 7">S18795</strain>
    </source>
</reference>
<dbReference type="GO" id="GO:0006952">
    <property type="term" value="P:defense response"/>
    <property type="evidence" value="ECO:0007669"/>
    <property type="project" value="UniProtKB-KW"/>
</dbReference>
<dbReference type="GO" id="GO:0004568">
    <property type="term" value="F:chitinase activity"/>
    <property type="evidence" value="ECO:0007669"/>
    <property type="project" value="InterPro"/>
</dbReference>
<organism evidence="6 7">
    <name type="scientific">Stenotrophomonas pavanii</name>
    <dbReference type="NCBI Taxonomy" id="487698"/>
    <lineage>
        <taxon>Bacteria</taxon>
        <taxon>Pseudomonadati</taxon>
        <taxon>Pseudomonadota</taxon>
        <taxon>Gammaproteobacteria</taxon>
        <taxon>Lysobacterales</taxon>
        <taxon>Lysobacteraceae</taxon>
        <taxon>Stenotrophomonas</taxon>
    </lineage>
</organism>
<evidence type="ECO:0000259" key="5">
    <source>
        <dbReference type="Pfam" id="PF20410"/>
    </source>
</evidence>
<accession>A0A246L228</accession>
<feature type="domain" description="Glycoside hydrolase family 19 catalytic" evidence="4">
    <location>
        <begin position="99"/>
        <end position="151"/>
    </location>
</feature>
<feature type="domain" description="X-Tfes XVIPCD" evidence="5">
    <location>
        <begin position="215"/>
        <end position="313"/>
    </location>
</feature>
<gene>
    <name evidence="6" type="ORF">CEE55_04455</name>
</gene>
<evidence type="ECO:0000313" key="7">
    <source>
        <dbReference type="Proteomes" id="UP000197904"/>
    </source>
</evidence>
<dbReference type="InterPro" id="IPR046519">
    <property type="entry name" value="X-Tfes_XVIPCD"/>
</dbReference>
<dbReference type="Proteomes" id="UP000197904">
    <property type="component" value="Unassembled WGS sequence"/>
</dbReference>
<sequence>MSQDRESLLLRQATEAGMTSSRELANFMAQAGHESRGLSRLNESFNFTRGISQIPVEAAWRNGNAALESARQEALRGRPENLAELMYGGRMGNDAPGDALKYHGRGYLPLVGKENYERAGKALELDLVNHPELAAQPEHAGRIAVWQWQTRVPEAAREDVREATRALNGALNGIEARQQRFDVWQQKLTPDVMARLERGEVGAPAQQATGRDMSQPGEPGYTLFSGARQHLQQMGPQSGLRSVQELDNAAGALALSAQKAGMSRIDHLLAGNDGRTLFAVQGALGDPAMLRTSVDREQAAQQPLAQSSQQLAANVAQQDPAAALAREQEQRSRSL</sequence>
<proteinExistence type="predicted"/>
<dbReference type="InterPro" id="IPR023346">
    <property type="entry name" value="Lysozyme-like_dom_sf"/>
</dbReference>
<evidence type="ECO:0000256" key="1">
    <source>
        <dbReference type="ARBA" id="ARBA00022821"/>
    </source>
</evidence>
<dbReference type="AlphaFoldDB" id="A0A246L228"/>
<name>A0A246L228_9GAMM</name>
<evidence type="ECO:0000256" key="3">
    <source>
        <dbReference type="SAM" id="MobiDB-lite"/>
    </source>
</evidence>
<dbReference type="InterPro" id="IPR000726">
    <property type="entry name" value="Glyco_hydro_19_cat"/>
</dbReference>
<dbReference type="SUPFAM" id="SSF53955">
    <property type="entry name" value="Lysozyme-like"/>
    <property type="match status" value="1"/>
</dbReference>
<evidence type="ECO:0000256" key="2">
    <source>
        <dbReference type="ARBA" id="ARBA00023157"/>
    </source>
</evidence>
<keyword evidence="1" id="KW-0611">Plant defense</keyword>
<dbReference type="Pfam" id="PF00182">
    <property type="entry name" value="Glyco_hydro_19"/>
    <property type="match status" value="1"/>
</dbReference>
<dbReference type="GO" id="GO:0016998">
    <property type="term" value="P:cell wall macromolecule catabolic process"/>
    <property type="evidence" value="ECO:0007669"/>
    <property type="project" value="InterPro"/>
</dbReference>
<feature type="compositionally biased region" description="Low complexity" evidence="3">
    <location>
        <begin position="299"/>
        <end position="325"/>
    </location>
</feature>
<dbReference type="PANTHER" id="PTHR22595:SF79">
    <property type="entry name" value="CHITINASE 12"/>
    <property type="match status" value="1"/>
</dbReference>
<comment type="caution">
    <text evidence="6">The sequence shown here is derived from an EMBL/GenBank/DDBJ whole genome shotgun (WGS) entry which is preliminary data.</text>
</comment>
<evidence type="ECO:0000313" key="6">
    <source>
        <dbReference type="EMBL" id="OWR34948.1"/>
    </source>
</evidence>
<feature type="compositionally biased region" description="Basic and acidic residues" evidence="3">
    <location>
        <begin position="326"/>
        <end position="335"/>
    </location>
</feature>
<dbReference type="EMBL" id="NIXP01000018">
    <property type="protein sequence ID" value="OWR34948.1"/>
    <property type="molecule type" value="Genomic_DNA"/>
</dbReference>
<feature type="region of interest" description="Disordered" evidence="3">
    <location>
        <begin position="294"/>
        <end position="335"/>
    </location>
</feature>
<keyword evidence="2" id="KW-1015">Disulfide bond</keyword>
<dbReference type="PANTHER" id="PTHR22595">
    <property type="entry name" value="CHITINASE-RELATED"/>
    <property type="match status" value="1"/>
</dbReference>
<evidence type="ECO:0000259" key="4">
    <source>
        <dbReference type="Pfam" id="PF00182"/>
    </source>
</evidence>
<dbReference type="Pfam" id="PF20410">
    <property type="entry name" value="X-Tfes_XVIPCD"/>
    <property type="match status" value="1"/>
</dbReference>